<gene>
    <name evidence="1" type="ORF">EI291_04805</name>
</gene>
<reference evidence="1 2" key="1">
    <citation type="submission" date="2018-12" db="EMBL/GenBank/DDBJ databases">
        <authorList>
            <person name="Feng G."/>
            <person name="Zhu H."/>
        </authorList>
    </citation>
    <scope>NUCLEOTIDE SEQUENCE [LARGE SCALE GENOMIC DNA]</scope>
    <source>
        <strain evidence="1 2">KCTC 12533</strain>
    </source>
</reference>
<dbReference type="AlphaFoldDB" id="A0A428KTS5"/>
<accession>A0A428KTS5</accession>
<proteinExistence type="predicted"/>
<organism evidence="1 2">
    <name type="scientific">Hymenobacter rigui</name>
    <dbReference type="NCBI Taxonomy" id="334424"/>
    <lineage>
        <taxon>Bacteria</taxon>
        <taxon>Pseudomonadati</taxon>
        <taxon>Bacteroidota</taxon>
        <taxon>Cytophagia</taxon>
        <taxon>Cytophagales</taxon>
        <taxon>Hymenobacteraceae</taxon>
        <taxon>Hymenobacter</taxon>
    </lineage>
</organism>
<sequence length="168" mass="19079">MDTNGPEASETSPESYWTAVGNIIRERPYGPAGAEIRYGTKHFAPAAKVYIIDWYPGTCQSIVVVGQHRKSKRLITLSLDVRLVENLRAKVCYNPTAIAKFKEHYSPKSHYNAGPISSLTKELAETMCRAIPHWQLNYKTKLRESALPIQEETTATIPFLVWLRKLFQ</sequence>
<comment type="caution">
    <text evidence="1">The sequence shown here is derived from an EMBL/GenBank/DDBJ whole genome shotgun (WGS) entry which is preliminary data.</text>
</comment>
<evidence type="ECO:0000313" key="1">
    <source>
        <dbReference type="EMBL" id="RSK49972.1"/>
    </source>
</evidence>
<dbReference type="EMBL" id="RWIT01000002">
    <property type="protein sequence ID" value="RSK49972.1"/>
    <property type="molecule type" value="Genomic_DNA"/>
</dbReference>
<evidence type="ECO:0000313" key="2">
    <source>
        <dbReference type="Proteomes" id="UP000273500"/>
    </source>
</evidence>
<keyword evidence="2" id="KW-1185">Reference proteome</keyword>
<dbReference type="Proteomes" id="UP000273500">
    <property type="component" value="Unassembled WGS sequence"/>
</dbReference>
<dbReference type="OrthoDB" id="679907at2"/>
<dbReference type="RefSeq" id="WP_125418574.1">
    <property type="nucleotide sequence ID" value="NZ_RWIT01000002.1"/>
</dbReference>
<name>A0A428KTS5_9BACT</name>
<protein>
    <submittedName>
        <fullName evidence="1">Uncharacterized protein</fullName>
    </submittedName>
</protein>